<dbReference type="GO" id="GO:0016020">
    <property type="term" value="C:membrane"/>
    <property type="evidence" value="ECO:0007669"/>
    <property type="project" value="UniProtKB-SubCell"/>
</dbReference>
<dbReference type="InterPro" id="IPR051694">
    <property type="entry name" value="Immunoregulatory_rcpt-like"/>
</dbReference>
<dbReference type="PANTHER" id="PTHR15549">
    <property type="entry name" value="PAIRED IMMUNOGLOBULIN-LIKE TYPE 2 RECEPTOR"/>
    <property type="match status" value="1"/>
</dbReference>
<reference evidence="7" key="1">
    <citation type="submission" date="2023-06" db="EMBL/GenBank/DDBJ databases">
        <title>Genome-scale phylogeny and comparative genomics of the fungal order Sordariales.</title>
        <authorList>
            <consortium name="Lawrence Berkeley National Laboratory"/>
            <person name="Hensen N."/>
            <person name="Bonometti L."/>
            <person name="Westerberg I."/>
            <person name="Brannstrom I.O."/>
            <person name="Guillou S."/>
            <person name="Cros-Aarteil S."/>
            <person name="Calhoun S."/>
            <person name="Haridas S."/>
            <person name="Kuo A."/>
            <person name="Mondo S."/>
            <person name="Pangilinan J."/>
            <person name="Riley R."/>
            <person name="Labutti K."/>
            <person name="Andreopoulos B."/>
            <person name="Lipzen A."/>
            <person name="Chen C."/>
            <person name="Yanf M."/>
            <person name="Daum C."/>
            <person name="Ng V."/>
            <person name="Clum A."/>
            <person name="Steindorff A."/>
            <person name="Ohm R."/>
            <person name="Martin F."/>
            <person name="Silar P."/>
            <person name="Natvig D."/>
            <person name="Lalanne C."/>
            <person name="Gautier V."/>
            <person name="Ament-Velasquez S.L."/>
            <person name="Kruys A."/>
            <person name="Hutchinson M.I."/>
            <person name="Powell A.J."/>
            <person name="Barry K."/>
            <person name="Miller A.N."/>
            <person name="Grigoriev I.V."/>
            <person name="Debuchy R."/>
            <person name="Gladieux P."/>
            <person name="Thoren M.H."/>
            <person name="Johannesson H."/>
        </authorList>
    </citation>
    <scope>NUCLEOTIDE SEQUENCE</scope>
    <source>
        <strain evidence="7">SMH2532-1</strain>
    </source>
</reference>
<evidence type="ECO:0000313" key="7">
    <source>
        <dbReference type="EMBL" id="KAK0651052.1"/>
    </source>
</evidence>
<dbReference type="GO" id="GO:0071944">
    <property type="term" value="C:cell periphery"/>
    <property type="evidence" value="ECO:0007669"/>
    <property type="project" value="UniProtKB-ARBA"/>
</dbReference>
<gene>
    <name evidence="7" type="ORF">B0T16DRAFT_489144</name>
</gene>
<dbReference type="AlphaFoldDB" id="A0AA40CUD1"/>
<evidence type="ECO:0000256" key="5">
    <source>
        <dbReference type="SAM" id="MobiDB-lite"/>
    </source>
</evidence>
<keyword evidence="8" id="KW-1185">Reference proteome</keyword>
<evidence type="ECO:0000256" key="3">
    <source>
        <dbReference type="ARBA" id="ARBA00022989"/>
    </source>
</evidence>
<evidence type="ECO:0000256" key="1">
    <source>
        <dbReference type="ARBA" id="ARBA00004167"/>
    </source>
</evidence>
<evidence type="ECO:0000256" key="6">
    <source>
        <dbReference type="SAM" id="Phobius"/>
    </source>
</evidence>
<feature type="transmembrane region" description="Helical" evidence="6">
    <location>
        <begin position="57"/>
        <end position="77"/>
    </location>
</feature>
<keyword evidence="2 6" id="KW-0812">Transmembrane</keyword>
<name>A0AA40CUD1_9PEZI</name>
<evidence type="ECO:0000256" key="2">
    <source>
        <dbReference type="ARBA" id="ARBA00022692"/>
    </source>
</evidence>
<proteinExistence type="predicted"/>
<dbReference type="Proteomes" id="UP001174936">
    <property type="component" value="Unassembled WGS sequence"/>
</dbReference>
<accession>A0AA40CUD1</accession>
<sequence length="261" mass="28347">MIQIRWQSSDLSVLETHPLAAITPTGSPPTESGPASTPPPNPALGTSNPGLSTAAKAGIGVGVGVAVLLLVAVIIFIRRHRSTHLKSKTAEDRVEVGDTSRKELDGTSKPVEKPATPVLFYAELPSHTISQPLGVVSPPSQQDELKVALNLDGNQIDSSHSVQNIEFTEAPASTPPSNPPDHPKPTETLPVRHDVPAYSDLPEVNTTALQPESELEDLLARREALDNQRLRILQLQQIEEERLRLDQRISQLKMEKNRGLR</sequence>
<dbReference type="EMBL" id="JAULSV010000002">
    <property type="protein sequence ID" value="KAK0651052.1"/>
    <property type="molecule type" value="Genomic_DNA"/>
</dbReference>
<feature type="compositionally biased region" description="Basic and acidic residues" evidence="5">
    <location>
        <begin position="88"/>
        <end position="111"/>
    </location>
</feature>
<feature type="region of interest" description="Disordered" evidence="5">
    <location>
        <begin position="86"/>
        <end position="111"/>
    </location>
</feature>
<feature type="compositionally biased region" description="Low complexity" evidence="5">
    <location>
        <begin position="23"/>
        <end position="35"/>
    </location>
</feature>
<evidence type="ECO:0000256" key="4">
    <source>
        <dbReference type="ARBA" id="ARBA00023136"/>
    </source>
</evidence>
<keyword evidence="3 6" id="KW-1133">Transmembrane helix</keyword>
<organism evidence="7 8">
    <name type="scientific">Cercophora newfieldiana</name>
    <dbReference type="NCBI Taxonomy" id="92897"/>
    <lineage>
        <taxon>Eukaryota</taxon>
        <taxon>Fungi</taxon>
        <taxon>Dikarya</taxon>
        <taxon>Ascomycota</taxon>
        <taxon>Pezizomycotina</taxon>
        <taxon>Sordariomycetes</taxon>
        <taxon>Sordariomycetidae</taxon>
        <taxon>Sordariales</taxon>
        <taxon>Lasiosphaeriaceae</taxon>
        <taxon>Cercophora</taxon>
    </lineage>
</organism>
<evidence type="ECO:0000313" key="8">
    <source>
        <dbReference type="Proteomes" id="UP001174936"/>
    </source>
</evidence>
<feature type="region of interest" description="Disordered" evidence="5">
    <location>
        <begin position="169"/>
        <end position="192"/>
    </location>
</feature>
<feature type="compositionally biased region" description="Basic and acidic residues" evidence="5">
    <location>
        <begin position="181"/>
        <end position="192"/>
    </location>
</feature>
<comment type="subcellular location">
    <subcellularLocation>
        <location evidence="1">Membrane</location>
        <topology evidence="1">Single-pass membrane protein</topology>
    </subcellularLocation>
</comment>
<keyword evidence="4 6" id="KW-0472">Membrane</keyword>
<comment type="caution">
    <text evidence="7">The sequence shown here is derived from an EMBL/GenBank/DDBJ whole genome shotgun (WGS) entry which is preliminary data.</text>
</comment>
<feature type="region of interest" description="Disordered" evidence="5">
    <location>
        <begin position="20"/>
        <end position="49"/>
    </location>
</feature>
<protein>
    <submittedName>
        <fullName evidence="7">Uncharacterized protein</fullName>
    </submittedName>
</protein>